<feature type="compositionally biased region" description="Gly residues" evidence="6">
    <location>
        <begin position="163"/>
        <end position="174"/>
    </location>
</feature>
<keyword evidence="3" id="KW-0449">Lipoprotein</keyword>
<feature type="compositionally biased region" description="Basic residues" evidence="6">
    <location>
        <begin position="178"/>
        <end position="188"/>
    </location>
</feature>
<accession>A0A6A4QQN5</accession>
<dbReference type="OrthoDB" id="689350at2759"/>
<dbReference type="InterPro" id="IPR036163">
    <property type="entry name" value="HMA_dom_sf"/>
</dbReference>
<keyword evidence="8" id="KW-1185">Reference proteome</keyword>
<dbReference type="Pfam" id="PF00403">
    <property type="entry name" value="HMA"/>
    <property type="match status" value="1"/>
</dbReference>
<comment type="caution">
    <text evidence="7">The sequence shown here is derived from an EMBL/GenBank/DDBJ whole genome shotgun (WGS) entry which is preliminary data.</text>
</comment>
<evidence type="ECO:0000256" key="2">
    <source>
        <dbReference type="ARBA" id="ARBA00022723"/>
    </source>
</evidence>
<dbReference type="InterPro" id="IPR006121">
    <property type="entry name" value="HMA_dom"/>
</dbReference>
<dbReference type="GO" id="GO:0046872">
    <property type="term" value="F:metal ion binding"/>
    <property type="evidence" value="ECO:0007669"/>
    <property type="project" value="UniProtKB-KW"/>
</dbReference>
<gene>
    <name evidence="7" type="ORF">Lalb_Chr04g0259791</name>
</gene>
<name>A0A6A4QQN5_LUPAL</name>
<dbReference type="SUPFAM" id="SSF55008">
    <property type="entry name" value="HMA, heavy metal-associated domain"/>
    <property type="match status" value="1"/>
</dbReference>
<evidence type="ECO:0000313" key="8">
    <source>
        <dbReference type="Proteomes" id="UP000447434"/>
    </source>
</evidence>
<feature type="compositionally biased region" description="Low complexity" evidence="6">
    <location>
        <begin position="98"/>
        <end position="113"/>
    </location>
</feature>
<organism evidence="7 8">
    <name type="scientific">Lupinus albus</name>
    <name type="common">White lupine</name>
    <name type="synonym">Lupinus termis</name>
    <dbReference type="NCBI Taxonomy" id="3870"/>
    <lineage>
        <taxon>Eukaryota</taxon>
        <taxon>Viridiplantae</taxon>
        <taxon>Streptophyta</taxon>
        <taxon>Embryophyta</taxon>
        <taxon>Tracheophyta</taxon>
        <taxon>Spermatophyta</taxon>
        <taxon>Magnoliopsida</taxon>
        <taxon>eudicotyledons</taxon>
        <taxon>Gunneridae</taxon>
        <taxon>Pentapetalae</taxon>
        <taxon>rosids</taxon>
        <taxon>fabids</taxon>
        <taxon>Fabales</taxon>
        <taxon>Fabaceae</taxon>
        <taxon>Papilionoideae</taxon>
        <taxon>50 kb inversion clade</taxon>
        <taxon>genistoids sensu lato</taxon>
        <taxon>core genistoids</taxon>
        <taxon>Genisteae</taxon>
        <taxon>Lupinus</taxon>
    </lineage>
</organism>
<evidence type="ECO:0000256" key="3">
    <source>
        <dbReference type="ARBA" id="ARBA00023288"/>
    </source>
</evidence>
<evidence type="ECO:0000313" key="7">
    <source>
        <dbReference type="EMBL" id="KAE9615867.1"/>
    </source>
</evidence>
<evidence type="ECO:0000256" key="4">
    <source>
        <dbReference type="ARBA" id="ARBA00023289"/>
    </source>
</evidence>
<protein>
    <submittedName>
        <fullName evidence="7">Putative heavy metal-associated domain, HMA</fullName>
    </submittedName>
</protein>
<sequence length="319" mass="34663">MSQMATKQGDQQTPLGDTLKYKTWVLRVLIHCDGCKKKVKKVLHGIDGVYTTDVDSQQHKVTVTGNVEAETLIKKLERTGKFAELWPEIKPPQKKDNNNNNNNSAKSKGSDNNNKMDKKEDNKKKNNEPVGDASNNSNDGCIDIPDEEESDKEDHNDECKDIPGGGGSGGGDSSEGGKKKKKKKKKNKGNGNDDSAPPNNGVVGGGGKEEESSKVDAGQVPSNKAISVASREIIGPPIHQHAYPYPQQMYYSLPLPNQPYGLSYNTSYPASSASYYVDAPMHAYNIPYPHLPPPPPPSHIINHYGDDNDAGYEGGCSIM</sequence>
<evidence type="ECO:0000256" key="6">
    <source>
        <dbReference type="SAM" id="MobiDB-lite"/>
    </source>
</evidence>
<dbReference type="Gene3D" id="3.30.70.100">
    <property type="match status" value="1"/>
</dbReference>
<proteinExistence type="inferred from homology"/>
<dbReference type="PANTHER" id="PTHR45868">
    <property type="entry name" value="HEAVY METAL-ASSOCIATED ISOPRENYLATED PLANT PROTEIN 33-RELATED"/>
    <property type="match status" value="1"/>
</dbReference>
<keyword evidence="1" id="KW-0488">Methylation</keyword>
<dbReference type="EMBL" id="WOCE01000004">
    <property type="protein sequence ID" value="KAE9615867.1"/>
    <property type="molecule type" value="Genomic_DNA"/>
</dbReference>
<evidence type="ECO:0000256" key="1">
    <source>
        <dbReference type="ARBA" id="ARBA00022481"/>
    </source>
</evidence>
<evidence type="ECO:0000256" key="5">
    <source>
        <dbReference type="ARBA" id="ARBA00024045"/>
    </source>
</evidence>
<feature type="region of interest" description="Disordered" evidence="6">
    <location>
        <begin position="84"/>
        <end position="222"/>
    </location>
</feature>
<keyword evidence="2" id="KW-0479">Metal-binding</keyword>
<dbReference type="CDD" id="cd00371">
    <property type="entry name" value="HMA"/>
    <property type="match status" value="1"/>
</dbReference>
<feature type="compositionally biased region" description="Basic and acidic residues" evidence="6">
    <location>
        <begin position="114"/>
        <end position="127"/>
    </location>
</feature>
<comment type="similarity">
    <text evidence="5">Belongs to the HIPP family.</text>
</comment>
<reference evidence="8" key="1">
    <citation type="journal article" date="2020" name="Nat. Commun.">
        <title>Genome sequence of the cluster root forming white lupin.</title>
        <authorList>
            <person name="Hufnagel B."/>
            <person name="Marques A."/>
            <person name="Soriano A."/>
            <person name="Marques L."/>
            <person name="Divol F."/>
            <person name="Doumas P."/>
            <person name="Sallet E."/>
            <person name="Mancinotti D."/>
            <person name="Carrere S."/>
            <person name="Marande W."/>
            <person name="Arribat S."/>
            <person name="Keller J."/>
            <person name="Huneau C."/>
            <person name="Blein T."/>
            <person name="Aime D."/>
            <person name="Laguerre M."/>
            <person name="Taylor J."/>
            <person name="Schubert V."/>
            <person name="Nelson M."/>
            <person name="Geu-Flores F."/>
            <person name="Crespi M."/>
            <person name="Gallardo-Guerrero K."/>
            <person name="Delaux P.-M."/>
            <person name="Salse J."/>
            <person name="Berges H."/>
            <person name="Guyot R."/>
            <person name="Gouzy J."/>
            <person name="Peret B."/>
        </authorList>
    </citation>
    <scope>NUCLEOTIDE SEQUENCE [LARGE SCALE GENOMIC DNA]</scope>
    <source>
        <strain evidence="8">cv. Amiga</strain>
    </source>
</reference>
<keyword evidence="4" id="KW-0636">Prenylation</keyword>
<dbReference type="PANTHER" id="PTHR45868:SF80">
    <property type="entry name" value="F15K9.8-RELATED"/>
    <property type="match status" value="1"/>
</dbReference>
<dbReference type="PROSITE" id="PS50846">
    <property type="entry name" value="HMA_2"/>
    <property type="match status" value="1"/>
</dbReference>
<dbReference type="Proteomes" id="UP000447434">
    <property type="component" value="Chromosome 4"/>
</dbReference>
<dbReference type="AlphaFoldDB" id="A0A6A4QQN5"/>
<feature type="compositionally biased region" description="Basic and acidic residues" evidence="6">
    <location>
        <begin position="152"/>
        <end position="161"/>
    </location>
</feature>